<dbReference type="SMART" id="SM00028">
    <property type="entry name" value="TPR"/>
    <property type="match status" value="11"/>
</dbReference>
<dbReference type="Pfam" id="PF13432">
    <property type="entry name" value="TPR_16"/>
    <property type="match status" value="1"/>
</dbReference>
<evidence type="ECO:0000313" key="5">
    <source>
        <dbReference type="Proteomes" id="UP001500359"/>
    </source>
</evidence>
<feature type="repeat" description="TPR" evidence="3">
    <location>
        <begin position="840"/>
        <end position="873"/>
    </location>
</feature>
<dbReference type="InterPro" id="IPR014266">
    <property type="entry name" value="PEP-CTERM_TPR_PrsT"/>
</dbReference>
<evidence type="ECO:0000256" key="3">
    <source>
        <dbReference type="PROSITE-ProRule" id="PRU00339"/>
    </source>
</evidence>
<dbReference type="Gene3D" id="1.25.40.10">
    <property type="entry name" value="Tetratricopeptide repeat domain"/>
    <property type="match status" value="4"/>
</dbReference>
<organism evidence="4 5">
    <name type="scientific">Aliiglaciecola litoralis</name>
    <dbReference type="NCBI Taxonomy" id="582857"/>
    <lineage>
        <taxon>Bacteria</taxon>
        <taxon>Pseudomonadati</taxon>
        <taxon>Pseudomonadota</taxon>
        <taxon>Gammaproteobacteria</taxon>
        <taxon>Alteromonadales</taxon>
        <taxon>Alteromonadaceae</taxon>
        <taxon>Aliiglaciecola</taxon>
    </lineage>
</organism>
<proteinExistence type="predicted"/>
<dbReference type="PROSITE" id="PS51257">
    <property type="entry name" value="PROKAR_LIPOPROTEIN"/>
    <property type="match status" value="1"/>
</dbReference>
<dbReference type="PANTHER" id="PTHR45586:SF1">
    <property type="entry name" value="LIPOPOLYSACCHARIDE ASSEMBLY PROTEIN B"/>
    <property type="match status" value="1"/>
</dbReference>
<dbReference type="RefSeq" id="WP_343860604.1">
    <property type="nucleotide sequence ID" value="NZ_BAAAFD010000007.1"/>
</dbReference>
<dbReference type="Proteomes" id="UP001500359">
    <property type="component" value="Unassembled WGS sequence"/>
</dbReference>
<dbReference type="InterPro" id="IPR051012">
    <property type="entry name" value="CellSynth/LPSAsmb/PSIAsmb"/>
</dbReference>
<dbReference type="Pfam" id="PF14559">
    <property type="entry name" value="TPR_19"/>
    <property type="match status" value="3"/>
</dbReference>
<evidence type="ECO:0000256" key="2">
    <source>
        <dbReference type="ARBA" id="ARBA00022803"/>
    </source>
</evidence>
<accession>A0ABN1LMG6</accession>
<name>A0ABN1LMG6_9ALTE</name>
<sequence length="888" mass="99126">MRSFRKYGVLLCVLALAGCSQKTPSEYNQEAEQAILKNDTESAIIVLKNALLSDPQNLRARFLLGSVYLQRGNAKSAEKELNIAYEGGYFKNEVLPVYLSSLDFLRRNDDIIMLVERLTGLSSETEAAAQAYKGIALFRKNQASRAKLAIKRATELAPQSTYSRLGRAYHAKYDGETVDAIIILDELLADQPDFMEAVLLRGQLNLVQQDYAAATADFEKYIQQKPGDAQGNFLLVDTLIRSEQYDQAESMLNDLLAKLPENAKLNEFLGILKYNKQDYAGAKLAMEQALAAGSNSATVKLIAGVSSFQQENLEQAHKHLASVQDVLPPSHPAKRLFAEIQLRLGYSSGAAETLKNLGAYDLSDVRLFTQAGFNLVRQGDNSSAQKMLDLAKQMDPTSATEKVRLGVLKLSLNDKSGIQDLEDALKIDPKSIQARLMLAQAYVRDEQVDQAIEVAKQWVDASPEEITAYNLLAELYEMRGNTELAKATHEDALALKPNNPASLKFMADVAKQQGNEAQALSMLEQAAKNNPDHINASLDYLIEARSQSEQKALDALALMREIYEQEPTNTLKSLNYARGLVLMQKPQETLEVLTKIPASTGMPLFYWKGQADSYLALNRPSDALNIYSTWQQLEPERREPWLAAIVIYDGIRDFKGALDTVKRSLNTHQNDGELQVMEVHYSLMNGNVSVAQRLLNSLPDKAKNSVTARGLQGHIYFAQKEFSKALPLLEERYNVYPDGRMALLIADAKTYLKQVDEGLAFMEAHLLKVPRDLDIRARLAERYMEKQPDKAISHYEVVLQVLPENIVVLNNLSWLYGKTGETAKAVDYAQRAVALRPENPKLLDTLGVALLKNGNVERAIEVSKKAFDKEPSNQTYRIHYEEAQKAKL</sequence>
<evidence type="ECO:0000256" key="1">
    <source>
        <dbReference type="ARBA" id="ARBA00022737"/>
    </source>
</evidence>
<keyword evidence="1" id="KW-0677">Repeat</keyword>
<keyword evidence="5" id="KW-1185">Reference proteome</keyword>
<dbReference type="SUPFAM" id="SSF48452">
    <property type="entry name" value="TPR-like"/>
    <property type="match status" value="4"/>
</dbReference>
<gene>
    <name evidence="4" type="ORF">GCM10009114_25780</name>
</gene>
<protein>
    <recommendedName>
        <fullName evidence="6">PEP-CTERM system TPR-repeat protein PrsT</fullName>
    </recommendedName>
</protein>
<comment type="caution">
    <text evidence="4">The sequence shown here is derived from an EMBL/GenBank/DDBJ whole genome shotgun (WGS) entry which is preliminary data.</text>
</comment>
<evidence type="ECO:0008006" key="6">
    <source>
        <dbReference type="Google" id="ProtNLM"/>
    </source>
</evidence>
<dbReference type="PROSITE" id="PS50005">
    <property type="entry name" value="TPR"/>
    <property type="match status" value="3"/>
</dbReference>
<feature type="repeat" description="TPR" evidence="3">
    <location>
        <begin position="806"/>
        <end position="839"/>
    </location>
</feature>
<dbReference type="NCBIfam" id="TIGR02917">
    <property type="entry name" value="PEP_TPR_lipo"/>
    <property type="match status" value="1"/>
</dbReference>
<dbReference type="InterPro" id="IPR011990">
    <property type="entry name" value="TPR-like_helical_dom_sf"/>
</dbReference>
<dbReference type="InterPro" id="IPR019734">
    <property type="entry name" value="TPR_rpt"/>
</dbReference>
<reference evidence="4 5" key="1">
    <citation type="journal article" date="2019" name="Int. J. Syst. Evol. Microbiol.">
        <title>The Global Catalogue of Microorganisms (GCM) 10K type strain sequencing project: providing services to taxonomists for standard genome sequencing and annotation.</title>
        <authorList>
            <consortium name="The Broad Institute Genomics Platform"/>
            <consortium name="The Broad Institute Genome Sequencing Center for Infectious Disease"/>
            <person name="Wu L."/>
            <person name="Ma J."/>
        </authorList>
    </citation>
    <scope>NUCLEOTIDE SEQUENCE [LARGE SCALE GENOMIC DNA]</scope>
    <source>
        <strain evidence="4 5">JCM 15896</strain>
    </source>
</reference>
<dbReference type="PANTHER" id="PTHR45586">
    <property type="entry name" value="TPR REPEAT-CONTAINING PROTEIN PA4667"/>
    <property type="match status" value="1"/>
</dbReference>
<dbReference type="EMBL" id="BAAAFD010000007">
    <property type="protein sequence ID" value="GAA0857963.1"/>
    <property type="molecule type" value="Genomic_DNA"/>
</dbReference>
<evidence type="ECO:0000313" key="4">
    <source>
        <dbReference type="EMBL" id="GAA0857963.1"/>
    </source>
</evidence>
<keyword evidence="2 3" id="KW-0802">TPR repeat</keyword>
<feature type="repeat" description="TPR" evidence="3">
    <location>
        <begin position="466"/>
        <end position="499"/>
    </location>
</feature>